<evidence type="ECO:0000313" key="2">
    <source>
        <dbReference type="Proteomes" id="UP001157006"/>
    </source>
</evidence>
<gene>
    <name evidence="1" type="ORF">VFH_VI063040</name>
</gene>
<dbReference type="Proteomes" id="UP001157006">
    <property type="component" value="Chromosome 6"/>
</dbReference>
<protein>
    <submittedName>
        <fullName evidence="1">Uncharacterized protein</fullName>
    </submittedName>
</protein>
<dbReference type="EMBL" id="OX451741">
    <property type="protein sequence ID" value="CAI8617173.1"/>
    <property type="molecule type" value="Genomic_DNA"/>
</dbReference>
<dbReference type="AlphaFoldDB" id="A0AAV1B6R0"/>
<sequence length="177" mass="20572">MCCFFFLLFKGKSHGEERGRNQIQIVRKERKPAPFVLKKINHSPATNITDITISYLTFLSFTTLPPSFVQDYNHHLFILYHPRHLQQAHRNSLSLQHPLNRHHLASISPSPIQTTSHLNRQNSTSEYSLTVIASRPAPVASTLQYAVVFPWSARNSCDYFEVFEHYWSNENKVHKDL</sequence>
<reference evidence="1 2" key="1">
    <citation type="submission" date="2023-01" db="EMBL/GenBank/DDBJ databases">
        <authorList>
            <person name="Kreplak J."/>
        </authorList>
    </citation>
    <scope>NUCLEOTIDE SEQUENCE [LARGE SCALE GENOMIC DNA]</scope>
</reference>
<evidence type="ECO:0000313" key="1">
    <source>
        <dbReference type="EMBL" id="CAI8617173.1"/>
    </source>
</evidence>
<proteinExistence type="predicted"/>
<keyword evidence="2" id="KW-1185">Reference proteome</keyword>
<organism evidence="1 2">
    <name type="scientific">Vicia faba</name>
    <name type="common">Broad bean</name>
    <name type="synonym">Faba vulgaris</name>
    <dbReference type="NCBI Taxonomy" id="3906"/>
    <lineage>
        <taxon>Eukaryota</taxon>
        <taxon>Viridiplantae</taxon>
        <taxon>Streptophyta</taxon>
        <taxon>Embryophyta</taxon>
        <taxon>Tracheophyta</taxon>
        <taxon>Spermatophyta</taxon>
        <taxon>Magnoliopsida</taxon>
        <taxon>eudicotyledons</taxon>
        <taxon>Gunneridae</taxon>
        <taxon>Pentapetalae</taxon>
        <taxon>rosids</taxon>
        <taxon>fabids</taxon>
        <taxon>Fabales</taxon>
        <taxon>Fabaceae</taxon>
        <taxon>Papilionoideae</taxon>
        <taxon>50 kb inversion clade</taxon>
        <taxon>NPAAA clade</taxon>
        <taxon>Hologalegina</taxon>
        <taxon>IRL clade</taxon>
        <taxon>Fabeae</taxon>
        <taxon>Vicia</taxon>
    </lineage>
</organism>
<accession>A0AAV1B6R0</accession>
<name>A0AAV1B6R0_VICFA</name>